<dbReference type="InParanoid" id="T1FUC9"/>
<reference evidence="7 9" key="2">
    <citation type="journal article" date="2013" name="Nature">
        <title>Insights into bilaterian evolution from three spiralian genomes.</title>
        <authorList>
            <person name="Simakov O."/>
            <person name="Marletaz F."/>
            <person name="Cho S.J."/>
            <person name="Edsinger-Gonzales E."/>
            <person name="Havlak P."/>
            <person name="Hellsten U."/>
            <person name="Kuo D.H."/>
            <person name="Larsson T."/>
            <person name="Lv J."/>
            <person name="Arendt D."/>
            <person name="Savage R."/>
            <person name="Osoegawa K."/>
            <person name="de Jong P."/>
            <person name="Grimwood J."/>
            <person name="Chapman J.A."/>
            <person name="Shapiro H."/>
            <person name="Aerts A."/>
            <person name="Otillar R.P."/>
            <person name="Terry A.Y."/>
            <person name="Boore J.L."/>
            <person name="Grigoriev I.V."/>
            <person name="Lindberg D.R."/>
            <person name="Seaver E.C."/>
            <person name="Weisblat D.A."/>
            <person name="Putnam N.H."/>
            <person name="Rokhsar D.S."/>
        </authorList>
    </citation>
    <scope>NUCLEOTIDE SEQUENCE</scope>
</reference>
<dbReference type="RefSeq" id="XP_009022310.1">
    <property type="nucleotide sequence ID" value="XM_009024062.1"/>
</dbReference>
<dbReference type="Gene3D" id="1.20.140.150">
    <property type="match status" value="1"/>
</dbReference>
<evidence type="ECO:0000256" key="6">
    <source>
        <dbReference type="SAM" id="Phobius"/>
    </source>
</evidence>
<keyword evidence="2 6" id="KW-0812">Transmembrane</keyword>
<evidence type="ECO:0000256" key="1">
    <source>
        <dbReference type="ARBA" id="ARBA00004141"/>
    </source>
</evidence>
<evidence type="ECO:0000256" key="5">
    <source>
        <dbReference type="SAM" id="MobiDB-lite"/>
    </source>
</evidence>
<evidence type="ECO:0000256" key="2">
    <source>
        <dbReference type="ARBA" id="ARBA00022692"/>
    </source>
</evidence>
<feature type="compositionally biased region" description="Basic and acidic residues" evidence="5">
    <location>
        <begin position="91"/>
        <end position="100"/>
    </location>
</feature>
<evidence type="ECO:0000256" key="4">
    <source>
        <dbReference type="ARBA" id="ARBA00023136"/>
    </source>
</evidence>
<feature type="transmembrane region" description="Helical" evidence="6">
    <location>
        <begin position="191"/>
        <end position="216"/>
    </location>
</feature>
<proteinExistence type="predicted"/>
<dbReference type="STRING" id="6412.T1FUC9"/>
<dbReference type="HOGENOM" id="CLU_783643_0_0_1"/>
<dbReference type="PANTHER" id="PTHR10671">
    <property type="entry name" value="EPITHELIAL MEMBRANE PROTEIN-RELATED"/>
    <property type="match status" value="1"/>
</dbReference>
<keyword evidence="9" id="KW-1185">Reference proteome</keyword>
<gene>
    <name evidence="8" type="primary">20212425</name>
    <name evidence="7" type="ORF">HELRODRAFT_192851</name>
</gene>
<name>T1FUC9_HELRO</name>
<feature type="transmembrane region" description="Helical" evidence="6">
    <location>
        <begin position="131"/>
        <end position="152"/>
    </location>
</feature>
<accession>T1FUC9</accession>
<dbReference type="InterPro" id="IPR050579">
    <property type="entry name" value="PMP-22/EMP/MP20-like"/>
</dbReference>
<dbReference type="GO" id="GO:0005886">
    <property type="term" value="C:plasma membrane"/>
    <property type="evidence" value="ECO:0000318"/>
    <property type="project" value="GO_Central"/>
</dbReference>
<protein>
    <submittedName>
        <fullName evidence="7 8">Uncharacterized protein</fullName>
    </submittedName>
</protein>
<evidence type="ECO:0000313" key="8">
    <source>
        <dbReference type="EnsemblMetazoa" id="HelroP192851"/>
    </source>
</evidence>
<dbReference type="KEGG" id="hro:HELRODRAFT_192851"/>
<dbReference type="Proteomes" id="UP000015101">
    <property type="component" value="Unassembled WGS sequence"/>
</dbReference>
<feature type="region of interest" description="Disordered" evidence="5">
    <location>
        <begin position="74"/>
        <end position="115"/>
    </location>
</feature>
<feature type="compositionally biased region" description="Low complexity" evidence="5">
    <location>
        <begin position="101"/>
        <end position="115"/>
    </location>
</feature>
<dbReference type="EMBL" id="KB097106">
    <property type="protein sequence ID" value="ESN99541.1"/>
    <property type="molecule type" value="Genomic_DNA"/>
</dbReference>
<dbReference type="EnsemblMetazoa" id="HelroT192851">
    <property type="protein sequence ID" value="HelroP192851"/>
    <property type="gene ID" value="HelroG192851"/>
</dbReference>
<dbReference type="CTD" id="20212425"/>
<keyword evidence="4 6" id="KW-0472">Membrane</keyword>
<evidence type="ECO:0000313" key="9">
    <source>
        <dbReference type="Proteomes" id="UP000015101"/>
    </source>
</evidence>
<evidence type="ECO:0000256" key="3">
    <source>
        <dbReference type="ARBA" id="ARBA00022989"/>
    </source>
</evidence>
<keyword evidence="3 6" id="KW-1133">Transmembrane helix</keyword>
<comment type="subcellular location">
    <subcellularLocation>
        <location evidence="1">Membrane</location>
        <topology evidence="1">Multi-pass membrane protein</topology>
    </subcellularLocation>
</comment>
<reference evidence="8" key="3">
    <citation type="submission" date="2015-06" db="UniProtKB">
        <authorList>
            <consortium name="EnsemblMetazoa"/>
        </authorList>
    </citation>
    <scope>IDENTIFICATION</scope>
</reference>
<dbReference type="GeneID" id="20212425"/>
<dbReference type="PANTHER" id="PTHR10671:SF108">
    <property type="entry name" value="CLAUDIN FAMILY PROTEIN-RELATED"/>
    <property type="match status" value="1"/>
</dbReference>
<evidence type="ECO:0000313" key="7">
    <source>
        <dbReference type="EMBL" id="ESN99541.1"/>
    </source>
</evidence>
<reference evidence="9" key="1">
    <citation type="submission" date="2012-12" db="EMBL/GenBank/DDBJ databases">
        <authorList>
            <person name="Hellsten U."/>
            <person name="Grimwood J."/>
            <person name="Chapman J.A."/>
            <person name="Shapiro H."/>
            <person name="Aerts A."/>
            <person name="Otillar R.P."/>
            <person name="Terry A.Y."/>
            <person name="Boore J.L."/>
            <person name="Simakov O."/>
            <person name="Marletaz F."/>
            <person name="Cho S.-J."/>
            <person name="Edsinger-Gonzales E."/>
            <person name="Havlak P."/>
            <person name="Kuo D.-H."/>
            <person name="Larsson T."/>
            <person name="Lv J."/>
            <person name="Arendt D."/>
            <person name="Savage R."/>
            <person name="Osoegawa K."/>
            <person name="de Jong P."/>
            <person name="Lindberg D.R."/>
            <person name="Seaver E.C."/>
            <person name="Weisblat D.A."/>
            <person name="Putnam N.H."/>
            <person name="Grigoriev I.V."/>
            <person name="Rokhsar D.S."/>
        </authorList>
    </citation>
    <scope>NUCLEOTIDE SEQUENCE</scope>
</reference>
<dbReference type="AlphaFoldDB" id="T1FUC9"/>
<feature type="transmembrane region" description="Helical" evidence="6">
    <location>
        <begin position="228"/>
        <end position="249"/>
    </location>
</feature>
<feature type="compositionally biased region" description="Low complexity" evidence="5">
    <location>
        <begin position="77"/>
        <end position="90"/>
    </location>
</feature>
<organism evidence="8 9">
    <name type="scientific">Helobdella robusta</name>
    <name type="common">Californian leech</name>
    <dbReference type="NCBI Taxonomy" id="6412"/>
    <lineage>
        <taxon>Eukaryota</taxon>
        <taxon>Metazoa</taxon>
        <taxon>Spiralia</taxon>
        <taxon>Lophotrochozoa</taxon>
        <taxon>Annelida</taxon>
        <taxon>Clitellata</taxon>
        <taxon>Hirudinea</taxon>
        <taxon>Rhynchobdellida</taxon>
        <taxon>Glossiphoniidae</taxon>
        <taxon>Helobdella</taxon>
    </lineage>
</organism>
<feature type="transmembrane region" description="Helical" evidence="6">
    <location>
        <begin position="261"/>
        <end position="280"/>
    </location>
</feature>
<dbReference type="EMBL" id="AMQM01005804">
    <property type="status" value="NOT_ANNOTATED_CDS"/>
    <property type="molecule type" value="Genomic_DNA"/>
</dbReference>
<sequence>MCTHASLQTLTLKFKTAVSDDMAYLNNSSAHTLITTTINYIHPFRQLHQLEQHQNGSTFYVVEKSQGQLNQKDCNTHQNINYSSPNNNNNDKMDNQHHDQQPGQDQQQKFIQPQQHAAASSDKLSPAVHNISFMGLTGAIFASITFGLFFYWQAFVTASWVVQTNDAQNSTLYTGLWHVYQSYAVSNNEGWFLASQILFSSGLVGFVLSFILAVIYMSANKASKNLTLTGLVITAFCTSAILLLGLIILGTSLPSGKSLSWSYAVAVVGMVLLFIGGVLANTKFHLEYFNIFIKKPKKSFFRKFVYRIIKQLTNKDINKKFSTGNIVLKGIRRDDTIFLKWCLMTRNVCEHSAW</sequence>